<sequence length="135" mass="14110">MVMSACVAELARALRRRNSPAAAATPRPSNAEVSANHLGDQHSESSEPQAPTLIEVTGGDAQATTDPVEIAPSGSSPVVKVGANSPAVGTVVEVAPDAGELSKSKKRKRKNKHRNKSKSKSPSQFSKCSSKRSEH</sequence>
<dbReference type="Proteomes" id="UP001293254">
    <property type="component" value="Unassembled WGS sequence"/>
</dbReference>
<organism evidence="2 3">
    <name type="scientific">Sesamum alatum</name>
    <dbReference type="NCBI Taxonomy" id="300844"/>
    <lineage>
        <taxon>Eukaryota</taxon>
        <taxon>Viridiplantae</taxon>
        <taxon>Streptophyta</taxon>
        <taxon>Embryophyta</taxon>
        <taxon>Tracheophyta</taxon>
        <taxon>Spermatophyta</taxon>
        <taxon>Magnoliopsida</taxon>
        <taxon>eudicotyledons</taxon>
        <taxon>Gunneridae</taxon>
        <taxon>Pentapetalae</taxon>
        <taxon>asterids</taxon>
        <taxon>lamiids</taxon>
        <taxon>Lamiales</taxon>
        <taxon>Pedaliaceae</taxon>
        <taxon>Sesamum</taxon>
    </lineage>
</organism>
<comment type="caution">
    <text evidence="2">The sequence shown here is derived from an EMBL/GenBank/DDBJ whole genome shotgun (WGS) entry which is preliminary data.</text>
</comment>
<evidence type="ECO:0000256" key="1">
    <source>
        <dbReference type="SAM" id="MobiDB-lite"/>
    </source>
</evidence>
<keyword evidence="3" id="KW-1185">Reference proteome</keyword>
<evidence type="ECO:0000313" key="3">
    <source>
        <dbReference type="Proteomes" id="UP001293254"/>
    </source>
</evidence>
<proteinExistence type="predicted"/>
<feature type="region of interest" description="Disordered" evidence="1">
    <location>
        <begin position="95"/>
        <end position="135"/>
    </location>
</feature>
<name>A0AAE1YRF3_9LAMI</name>
<gene>
    <name evidence="2" type="ORF">Salat_0644600</name>
</gene>
<feature type="region of interest" description="Disordered" evidence="1">
    <location>
        <begin position="16"/>
        <end position="82"/>
    </location>
</feature>
<evidence type="ECO:0000313" key="2">
    <source>
        <dbReference type="EMBL" id="KAK4434817.1"/>
    </source>
</evidence>
<feature type="compositionally biased region" description="Basic residues" evidence="1">
    <location>
        <begin position="104"/>
        <end position="119"/>
    </location>
</feature>
<accession>A0AAE1YRF3</accession>
<reference evidence="2" key="2">
    <citation type="journal article" date="2024" name="Plant">
        <title>Genomic evolution and insights into agronomic trait innovations of Sesamum species.</title>
        <authorList>
            <person name="Miao H."/>
            <person name="Wang L."/>
            <person name="Qu L."/>
            <person name="Liu H."/>
            <person name="Sun Y."/>
            <person name="Le M."/>
            <person name="Wang Q."/>
            <person name="Wei S."/>
            <person name="Zheng Y."/>
            <person name="Lin W."/>
            <person name="Duan Y."/>
            <person name="Cao H."/>
            <person name="Xiong S."/>
            <person name="Wang X."/>
            <person name="Wei L."/>
            <person name="Li C."/>
            <person name="Ma Q."/>
            <person name="Ju M."/>
            <person name="Zhao R."/>
            <person name="Li G."/>
            <person name="Mu C."/>
            <person name="Tian Q."/>
            <person name="Mei H."/>
            <person name="Zhang T."/>
            <person name="Gao T."/>
            <person name="Zhang H."/>
        </authorList>
    </citation>
    <scope>NUCLEOTIDE SEQUENCE</scope>
    <source>
        <strain evidence="2">3651</strain>
    </source>
</reference>
<protein>
    <submittedName>
        <fullName evidence="2">Uncharacterized protein</fullName>
    </submittedName>
</protein>
<dbReference type="EMBL" id="JACGWO010000002">
    <property type="protein sequence ID" value="KAK4434817.1"/>
    <property type="molecule type" value="Genomic_DNA"/>
</dbReference>
<reference evidence="2" key="1">
    <citation type="submission" date="2020-06" db="EMBL/GenBank/DDBJ databases">
        <authorList>
            <person name="Li T."/>
            <person name="Hu X."/>
            <person name="Zhang T."/>
            <person name="Song X."/>
            <person name="Zhang H."/>
            <person name="Dai N."/>
            <person name="Sheng W."/>
            <person name="Hou X."/>
            <person name="Wei L."/>
        </authorList>
    </citation>
    <scope>NUCLEOTIDE SEQUENCE</scope>
    <source>
        <strain evidence="2">3651</strain>
        <tissue evidence="2">Leaf</tissue>
    </source>
</reference>
<dbReference type="AlphaFoldDB" id="A0AAE1YRF3"/>